<dbReference type="Gene3D" id="1.10.8.430">
    <property type="entry name" value="Helical domain of apoptotic protease-activating factors"/>
    <property type="match status" value="1"/>
</dbReference>
<reference evidence="7" key="2">
    <citation type="submission" date="2013-12" db="EMBL/GenBank/DDBJ databases">
        <authorList>
            <person name="Yu Y."/>
            <person name="Lee S."/>
            <person name="de Baynast K."/>
            <person name="Wissotski M."/>
            <person name="Liu L."/>
            <person name="Talag J."/>
            <person name="Goicoechea J."/>
            <person name="Angelova A."/>
            <person name="Jetty R."/>
            <person name="Kudrna D."/>
            <person name="Golser W."/>
            <person name="Rivera L."/>
            <person name="Zhang J."/>
            <person name="Wing R."/>
        </authorList>
    </citation>
    <scope>NUCLEOTIDE SEQUENCE</scope>
</reference>
<evidence type="ECO:0000259" key="4">
    <source>
        <dbReference type="Pfam" id="PF23559"/>
    </source>
</evidence>
<keyword evidence="1" id="KW-0433">Leucine-rich repeat</keyword>
<dbReference type="Gene3D" id="3.40.50.300">
    <property type="entry name" value="P-loop containing nucleotide triphosphate hydrolases"/>
    <property type="match status" value="1"/>
</dbReference>
<accession>A0A0D9XZS3</accession>
<evidence type="ECO:0000259" key="3">
    <source>
        <dbReference type="Pfam" id="PF00931"/>
    </source>
</evidence>
<dbReference type="InterPro" id="IPR056789">
    <property type="entry name" value="LRR_R13L1-DRL21"/>
</dbReference>
<evidence type="ECO:0000259" key="5">
    <source>
        <dbReference type="Pfam" id="PF25019"/>
    </source>
</evidence>
<dbReference type="Pfam" id="PF25019">
    <property type="entry name" value="LRR_R13L1-DRL21"/>
    <property type="match status" value="1"/>
</dbReference>
<feature type="domain" description="R13L1/DRL21-like LRR repeat region" evidence="5">
    <location>
        <begin position="703"/>
        <end position="823"/>
    </location>
</feature>
<proteinExistence type="predicted"/>
<dbReference type="SUPFAM" id="SSF52540">
    <property type="entry name" value="P-loop containing nucleoside triphosphate hydrolases"/>
    <property type="match status" value="1"/>
</dbReference>
<dbReference type="Gene3D" id="3.80.10.10">
    <property type="entry name" value="Ribonuclease Inhibitor"/>
    <property type="match status" value="3"/>
</dbReference>
<dbReference type="Gramene" id="LPERR12G11330.1">
    <property type="protein sequence ID" value="LPERR12G11330.1"/>
    <property type="gene ID" value="LPERR12G11330"/>
</dbReference>
<dbReference type="PANTHER" id="PTHR36766:SF64">
    <property type="entry name" value="OS12G0206100 PROTEIN"/>
    <property type="match status" value="1"/>
</dbReference>
<dbReference type="eggNOG" id="KOG4658">
    <property type="taxonomic scope" value="Eukaryota"/>
</dbReference>
<dbReference type="GO" id="GO:0043531">
    <property type="term" value="F:ADP binding"/>
    <property type="evidence" value="ECO:0007669"/>
    <property type="project" value="InterPro"/>
</dbReference>
<evidence type="ECO:0000256" key="1">
    <source>
        <dbReference type="ARBA" id="ARBA00022614"/>
    </source>
</evidence>
<evidence type="ECO:0000256" key="2">
    <source>
        <dbReference type="ARBA" id="ARBA00022821"/>
    </source>
</evidence>
<dbReference type="AlphaFoldDB" id="A0A0D9XZS3"/>
<name>A0A0D9XZS3_9ORYZ</name>
<dbReference type="PRINTS" id="PR00364">
    <property type="entry name" value="DISEASERSIST"/>
</dbReference>
<keyword evidence="2" id="KW-0611">Plant defense</keyword>
<dbReference type="InterPro" id="IPR042197">
    <property type="entry name" value="Apaf_helical"/>
</dbReference>
<dbReference type="HOGENOM" id="CLU_000837_8_8_1"/>
<dbReference type="Proteomes" id="UP000032180">
    <property type="component" value="Chromosome 12"/>
</dbReference>
<dbReference type="Pfam" id="PF00931">
    <property type="entry name" value="NB-ARC"/>
    <property type="match status" value="1"/>
</dbReference>
<dbReference type="EnsemblPlants" id="LPERR12G11330.1">
    <property type="protein sequence ID" value="LPERR12G11330.1"/>
    <property type="gene ID" value="LPERR12G11330"/>
</dbReference>
<protein>
    <submittedName>
        <fullName evidence="6">Uncharacterized protein</fullName>
    </submittedName>
</protein>
<feature type="domain" description="Disease resistance protein winged helix" evidence="4">
    <location>
        <begin position="446"/>
        <end position="520"/>
    </location>
</feature>
<organism evidence="6 7">
    <name type="scientific">Leersia perrieri</name>
    <dbReference type="NCBI Taxonomy" id="77586"/>
    <lineage>
        <taxon>Eukaryota</taxon>
        <taxon>Viridiplantae</taxon>
        <taxon>Streptophyta</taxon>
        <taxon>Embryophyta</taxon>
        <taxon>Tracheophyta</taxon>
        <taxon>Spermatophyta</taxon>
        <taxon>Magnoliopsida</taxon>
        <taxon>Liliopsida</taxon>
        <taxon>Poales</taxon>
        <taxon>Poaceae</taxon>
        <taxon>BOP clade</taxon>
        <taxon>Oryzoideae</taxon>
        <taxon>Oryzeae</taxon>
        <taxon>Oryzinae</taxon>
        <taxon>Leersia</taxon>
    </lineage>
</organism>
<reference evidence="6" key="3">
    <citation type="submission" date="2015-04" db="UniProtKB">
        <authorList>
            <consortium name="EnsemblPlants"/>
        </authorList>
    </citation>
    <scope>IDENTIFICATION</scope>
</reference>
<reference evidence="6 7" key="1">
    <citation type="submission" date="2012-08" db="EMBL/GenBank/DDBJ databases">
        <title>Oryza genome evolution.</title>
        <authorList>
            <person name="Wing R.A."/>
        </authorList>
    </citation>
    <scope>NUCLEOTIDE SEQUENCE</scope>
</reference>
<keyword evidence="7" id="KW-1185">Reference proteome</keyword>
<feature type="domain" description="NB-ARC" evidence="3">
    <location>
        <begin position="183"/>
        <end position="359"/>
    </location>
</feature>
<dbReference type="PANTHER" id="PTHR36766">
    <property type="entry name" value="PLANT BROAD-SPECTRUM MILDEW RESISTANCE PROTEIN RPW8"/>
    <property type="match status" value="1"/>
</dbReference>
<dbReference type="Pfam" id="PF23559">
    <property type="entry name" value="WHD_DRP"/>
    <property type="match status" value="1"/>
</dbReference>
<evidence type="ECO:0000313" key="7">
    <source>
        <dbReference type="Proteomes" id="UP000032180"/>
    </source>
</evidence>
<dbReference type="InterPro" id="IPR002182">
    <property type="entry name" value="NB-ARC"/>
</dbReference>
<dbReference type="InterPro" id="IPR032675">
    <property type="entry name" value="LRR_dom_sf"/>
</dbReference>
<sequence length="1141" mass="128206">MAEASALALAGKVGAKVAGGAGISYLINKALGRIPTKGDLHFRLHQKLPDVEKILYFVNEQPKPSDPVLAGVVENMRDAIQEAEFALDSLEHLDFKSGVKHPSNMSVSSVVSTVSKKLHVVSSIKAVKNLRNALYKLDEALDSAKKSLPLMFTFGRENSQDSASRWETARELTTTVFGRLKEKDEVVEWLGVQTQDHTDKLSVCAIVGDGGMGKTTLAQFVCQDKMVQGYFGDRIIWVHVSKLFDPKVLFERILESFYQHKPSADALDTLQNLSKQLLTKRFLLVLDDAWEDKDNQRWEQFLGPIRNSAPVGGRILLTTRMRSVADAVKCQMSSDTYKHLELPGLDQENTVKLFNHHAFGDLSPSDYFELRLIGEQIAKKVKGCPLIAKTIGLHLRGNTDHAEWISILNHDIHSIDEIATKIREVLKVSYKNLNYEVQVCFRYCSIFPPHYKFKKEELVEMWVSSGLILQIKDDISRENIARKHFNVLSENSFFSLVPRELNVDPSEDYYILHDWMYELACCVSTAECSKLNAAACSTGISRAVRHLYIEGINAEIIYIISKSKHLRTLIIANEGNSIQQDLADDLKKSIKGRTRLRLLKLCANGWFSMNDVIAELDHLRCIYLSATEEPNLSKLFKFCHLEVLHILKIDKENESSSISPNLPHLQKLHLPKSTLSRIHHIGSLTTLQELNGFSVKIMDGQKITELKDLKKLQKAVVLDVQNVTACSEASATELDKKSDLKVLSLEWCADQASSDISILNNLVPDSNLKHLVISGYNGTQPPLWMKSKYLINLVYLKIDGCMEWGELPRFGHLQTLKHLLLKNLPKLKHIASSCYSSGPHGCRDISPDALPPHLITFVVKDCLCLSELPDLPCSLRHLDIARVGMPNLPTLCDHRESVSMVESELSILNIESCDILVSLKGCFLQEKHCRALTVLSLVRCYLLKSLPGADVFQRMSKLEKVKIIECGGLSSLGGLDSLSYLKVLRIEKCTSLTTASSSKLPPVSNKGSNLKFEMLEIDDHLLLVSSPLRNLCLTKGLVIDRSKMAELPAEWMLQNKSHLEHVEVSNAERLDSLPNMHEFRALRSLLLLNTPLLQSLPFMPPNLWVLVIRGCCNELHEKFGRGGSEQAKISYIYRCDIFKET</sequence>
<dbReference type="SUPFAM" id="SSF52058">
    <property type="entry name" value="L domain-like"/>
    <property type="match status" value="2"/>
</dbReference>
<dbReference type="InterPro" id="IPR058922">
    <property type="entry name" value="WHD_DRP"/>
</dbReference>
<dbReference type="STRING" id="77586.A0A0D9XZS3"/>
<dbReference type="InterPro" id="IPR027417">
    <property type="entry name" value="P-loop_NTPase"/>
</dbReference>
<evidence type="ECO:0000313" key="6">
    <source>
        <dbReference type="EnsemblPlants" id="LPERR12G11330.1"/>
    </source>
</evidence>